<gene>
    <name evidence="1" type="ORF">ENS64_10315</name>
</gene>
<sequence length="336" mass="37523">MHRHDGRARRLDRPPGWRVRETNMLGVLWVCLAVEPPAEASAGVAPSLIASSMAETAAADAPPADAPPIPVGKAELELRLSEFPLTVSTYRPPRYDGGPLIIVCHGVLRNADEYRDHAVSLGDRFGALIVAPKFDEERFPLRKYQHGGIVADGQAVPVADRTGSYLIRLVDEVRRRERRPELPYFLIGHSGGGQFLFRTAAFVPLTARGIVASNSGTITFPRSDWGYPYGLGGLPDELTTDAVLRRFLAQPITLYLGQGDTERDEHLDVSPEADRQGTTRLERNRNAFEAWRQLAREKQWEFRWRLVEVEGIGHDHEKMFDHPRVREALFGAAPLP</sequence>
<dbReference type="EMBL" id="DSVQ01000012">
    <property type="protein sequence ID" value="HGT39641.1"/>
    <property type="molecule type" value="Genomic_DNA"/>
</dbReference>
<name>A0A7C4QIG6_9PLAN</name>
<protein>
    <recommendedName>
        <fullName evidence="2">Alpha/beta hydrolase</fullName>
    </recommendedName>
</protein>
<dbReference type="SUPFAM" id="SSF53474">
    <property type="entry name" value="alpha/beta-Hydrolases"/>
    <property type="match status" value="1"/>
</dbReference>
<evidence type="ECO:0000313" key="1">
    <source>
        <dbReference type="EMBL" id="HGT39641.1"/>
    </source>
</evidence>
<dbReference type="PANTHER" id="PTHR35560:SF3">
    <property type="entry name" value="PEPTIDASE S9 PROLYL OLIGOPEPTIDASE CATALYTIC DOMAIN-CONTAINING PROTEIN"/>
    <property type="match status" value="1"/>
</dbReference>
<comment type="caution">
    <text evidence="1">The sequence shown here is derived from an EMBL/GenBank/DDBJ whole genome shotgun (WGS) entry which is preliminary data.</text>
</comment>
<dbReference type="AlphaFoldDB" id="A0A7C4QIG6"/>
<reference evidence="1" key="1">
    <citation type="journal article" date="2020" name="mSystems">
        <title>Genome- and Community-Level Interaction Insights into Carbon Utilization and Element Cycling Functions of Hydrothermarchaeota in Hydrothermal Sediment.</title>
        <authorList>
            <person name="Zhou Z."/>
            <person name="Liu Y."/>
            <person name="Xu W."/>
            <person name="Pan J."/>
            <person name="Luo Z.H."/>
            <person name="Li M."/>
        </authorList>
    </citation>
    <scope>NUCLEOTIDE SEQUENCE [LARGE SCALE GENOMIC DNA]</scope>
    <source>
        <strain evidence="1">SpSt-508</strain>
    </source>
</reference>
<dbReference type="InterPro" id="IPR029058">
    <property type="entry name" value="AB_hydrolase_fold"/>
</dbReference>
<proteinExistence type="predicted"/>
<dbReference type="Gene3D" id="3.40.50.1820">
    <property type="entry name" value="alpha/beta hydrolase"/>
    <property type="match status" value="1"/>
</dbReference>
<dbReference type="PANTHER" id="PTHR35560">
    <property type="entry name" value="BLL0132 PROTEIN"/>
    <property type="match status" value="1"/>
</dbReference>
<evidence type="ECO:0008006" key="2">
    <source>
        <dbReference type="Google" id="ProtNLM"/>
    </source>
</evidence>
<organism evidence="1">
    <name type="scientific">Schlesneria paludicola</name>
    <dbReference type="NCBI Taxonomy" id="360056"/>
    <lineage>
        <taxon>Bacteria</taxon>
        <taxon>Pseudomonadati</taxon>
        <taxon>Planctomycetota</taxon>
        <taxon>Planctomycetia</taxon>
        <taxon>Planctomycetales</taxon>
        <taxon>Planctomycetaceae</taxon>
        <taxon>Schlesneria</taxon>
    </lineage>
</organism>
<accession>A0A7C4QIG6</accession>